<keyword evidence="2" id="KW-1185">Reference proteome</keyword>
<dbReference type="NCBIfam" id="TIGR00278">
    <property type="entry name" value="membrane protein insertion efficiency factor YidD"/>
    <property type="match status" value="1"/>
</dbReference>
<dbReference type="EMBL" id="JAOVZW010000001">
    <property type="protein sequence ID" value="MCX8522732.1"/>
    <property type="molecule type" value="Genomic_DNA"/>
</dbReference>
<evidence type="ECO:0000313" key="2">
    <source>
        <dbReference type="Proteomes" id="UP001073122"/>
    </source>
</evidence>
<sequence length="98" mass="11568">MKYFLLLSIKIYWLIIPASKRRKCIFRKSCSKHVYEETTNNGIISGLKAFKYRFENCRSGAHFIENPITGNFQIVLPNNEILDENEISERFITKHNIN</sequence>
<organism evidence="1 2">
    <name type="scientific">Chryseobacterium formosus</name>
    <dbReference type="NCBI Taxonomy" id="1537363"/>
    <lineage>
        <taxon>Bacteria</taxon>
        <taxon>Pseudomonadati</taxon>
        <taxon>Bacteroidota</taxon>
        <taxon>Flavobacteriia</taxon>
        <taxon>Flavobacteriales</taxon>
        <taxon>Weeksellaceae</taxon>
        <taxon>Chryseobacterium group</taxon>
        <taxon>Chryseobacterium</taxon>
    </lineage>
</organism>
<evidence type="ECO:0000313" key="1">
    <source>
        <dbReference type="EMBL" id="MCX8522732.1"/>
    </source>
</evidence>
<protein>
    <submittedName>
        <fullName evidence="1">Membrane protein insertion efficiency factor YidD</fullName>
    </submittedName>
</protein>
<dbReference type="Pfam" id="PF01809">
    <property type="entry name" value="YidD"/>
    <property type="match status" value="1"/>
</dbReference>
<name>A0ABT3XNN8_9FLAO</name>
<accession>A0ABT3XNN8</accession>
<comment type="caution">
    <text evidence="1">The sequence shown here is derived from an EMBL/GenBank/DDBJ whole genome shotgun (WGS) entry which is preliminary data.</text>
</comment>
<dbReference type="Proteomes" id="UP001073122">
    <property type="component" value="Unassembled WGS sequence"/>
</dbReference>
<gene>
    <name evidence="1" type="primary">yidD</name>
    <name evidence="1" type="ORF">OF897_02205</name>
</gene>
<dbReference type="SMART" id="SM01234">
    <property type="entry name" value="Haemolytic"/>
    <property type="match status" value="1"/>
</dbReference>
<proteinExistence type="predicted"/>
<dbReference type="InterPro" id="IPR002696">
    <property type="entry name" value="Membr_insert_effic_factor_YidD"/>
</dbReference>
<reference evidence="1" key="1">
    <citation type="submission" date="2022-10" db="EMBL/GenBank/DDBJ databases">
        <title>Chryseobacterium sp. nov., a novel bacterial species.</title>
        <authorList>
            <person name="Cao Y."/>
        </authorList>
    </citation>
    <scope>NUCLEOTIDE SEQUENCE</scope>
    <source>
        <strain evidence="1">CCTCC AB2015118</strain>
    </source>
</reference>
<dbReference type="RefSeq" id="WP_267264053.1">
    <property type="nucleotide sequence ID" value="NZ_JAOVZW010000001.1"/>
</dbReference>